<dbReference type="InterPro" id="IPR038279">
    <property type="entry name" value="Ndc10_dom2_sf"/>
</dbReference>
<dbReference type="RefSeq" id="XP_018294897.1">
    <property type="nucleotide sequence ID" value="XM_018430794.1"/>
</dbReference>
<dbReference type="Gene3D" id="1.10.443.20">
    <property type="entry name" value="Centromere DNA-binding protein complex CBF3 subunit, domain 2"/>
    <property type="match status" value="1"/>
</dbReference>
<evidence type="ECO:0008006" key="3">
    <source>
        <dbReference type="Google" id="ProtNLM"/>
    </source>
</evidence>
<evidence type="ECO:0000313" key="1">
    <source>
        <dbReference type="EMBL" id="OAD76857.1"/>
    </source>
</evidence>
<dbReference type="GeneID" id="28991700"/>
<dbReference type="OrthoDB" id="2288587at2759"/>
<dbReference type="GO" id="GO:0003677">
    <property type="term" value="F:DNA binding"/>
    <property type="evidence" value="ECO:0007669"/>
    <property type="project" value="InterPro"/>
</dbReference>
<evidence type="ECO:0000313" key="2">
    <source>
        <dbReference type="Proteomes" id="UP000077315"/>
    </source>
</evidence>
<dbReference type="AlphaFoldDB" id="A0A162PX93"/>
<name>A0A162PX93_PHYB8</name>
<dbReference type="VEuPathDB" id="FungiDB:PHYBLDRAFT_142363"/>
<keyword evidence="2" id="KW-1185">Reference proteome</keyword>
<accession>A0A162PX93</accession>
<sequence length="219" mass="25323">MEAEDLGIPFDLIKSTTGFWEKPFSLARNGVSLPMELQKMVFPWIEDYFGVGNAKWVAVCEKEMNEVDENEDEDENIINLEIDEEADSVEFVEEDGRLQSKEKKRKGKKRATQSSINTTKHGFLRLLIQCRRIILQDAAVYLYLNKENKHINTRNLPFSSNSFRMFQEDIVAAITSSSISRLEEYKSFVPNIVNTNKEVANRVTEVNHQIIQLQQQQDS</sequence>
<dbReference type="EMBL" id="KV440975">
    <property type="protein sequence ID" value="OAD76857.1"/>
    <property type="molecule type" value="Genomic_DNA"/>
</dbReference>
<protein>
    <recommendedName>
        <fullName evidence="3">Ndc10 domain-containing protein</fullName>
    </recommendedName>
</protein>
<reference evidence="2" key="1">
    <citation type="submission" date="2015-06" db="EMBL/GenBank/DDBJ databases">
        <title>Expansion of signal transduction pathways in fungi by whole-genome duplication.</title>
        <authorList>
            <consortium name="DOE Joint Genome Institute"/>
            <person name="Corrochano L.M."/>
            <person name="Kuo A."/>
            <person name="Marcet-Houben M."/>
            <person name="Polaino S."/>
            <person name="Salamov A."/>
            <person name="Villalobos J.M."/>
            <person name="Alvarez M.I."/>
            <person name="Avalos J."/>
            <person name="Benito E.P."/>
            <person name="Benoit I."/>
            <person name="Burger G."/>
            <person name="Camino L.P."/>
            <person name="Canovas D."/>
            <person name="Cerda-Olmedo E."/>
            <person name="Cheng J.-F."/>
            <person name="Dominguez A."/>
            <person name="Elias M."/>
            <person name="Eslava A.P."/>
            <person name="Glaser F."/>
            <person name="Grimwood J."/>
            <person name="Gutierrez G."/>
            <person name="Heitman J."/>
            <person name="Henrissat B."/>
            <person name="Iturriaga E.A."/>
            <person name="Lang B.F."/>
            <person name="Lavin J.L."/>
            <person name="Lee S."/>
            <person name="Li W."/>
            <person name="Lindquist E."/>
            <person name="Lopez-Garcia S."/>
            <person name="Luque E.M."/>
            <person name="Marcos A.T."/>
            <person name="Martin J."/>
            <person name="McCluskey K."/>
            <person name="Medina H.R."/>
            <person name="Miralles-Duran A."/>
            <person name="Miyazaki A."/>
            <person name="Munoz-Torres E."/>
            <person name="Oguiza J.A."/>
            <person name="Ohm R."/>
            <person name="Olmedo M."/>
            <person name="Orejas M."/>
            <person name="Ortiz-Castellanos L."/>
            <person name="Pisabarro A.G."/>
            <person name="Rodriguez-Romero J."/>
            <person name="Ruiz-Herrera J."/>
            <person name="Ruiz-Vazquez R."/>
            <person name="Sanz C."/>
            <person name="Schackwitz W."/>
            <person name="Schmutz J."/>
            <person name="Shahriari M."/>
            <person name="Shelest E."/>
            <person name="Silva-Franco F."/>
            <person name="Soanes D."/>
            <person name="Syed K."/>
            <person name="Tagua V.G."/>
            <person name="Talbot N.J."/>
            <person name="Thon M."/>
            <person name="De vries R.P."/>
            <person name="Wiebenga A."/>
            <person name="Yadav J.S."/>
            <person name="Braun E.L."/>
            <person name="Baker S."/>
            <person name="Garre V."/>
            <person name="Horwitz B."/>
            <person name="Torres-Martinez S."/>
            <person name="Idnurm A."/>
            <person name="Herrera-Estrella A."/>
            <person name="Gabaldon T."/>
            <person name="Grigoriev I.V."/>
        </authorList>
    </citation>
    <scope>NUCLEOTIDE SEQUENCE [LARGE SCALE GENOMIC DNA]</scope>
    <source>
        <strain evidence="2">NRRL 1555(-)</strain>
    </source>
</reference>
<gene>
    <name evidence="1" type="ORF">PHYBLDRAFT_142363</name>
</gene>
<proteinExistence type="predicted"/>
<organism evidence="1 2">
    <name type="scientific">Phycomyces blakesleeanus (strain ATCC 8743b / DSM 1359 / FGSC 10004 / NBRC 33097 / NRRL 1555)</name>
    <dbReference type="NCBI Taxonomy" id="763407"/>
    <lineage>
        <taxon>Eukaryota</taxon>
        <taxon>Fungi</taxon>
        <taxon>Fungi incertae sedis</taxon>
        <taxon>Mucoromycota</taxon>
        <taxon>Mucoromycotina</taxon>
        <taxon>Mucoromycetes</taxon>
        <taxon>Mucorales</taxon>
        <taxon>Phycomycetaceae</taxon>
        <taxon>Phycomyces</taxon>
    </lineage>
</organism>
<dbReference type="STRING" id="763407.A0A162PX93"/>
<dbReference type="Proteomes" id="UP000077315">
    <property type="component" value="Unassembled WGS sequence"/>
</dbReference>
<dbReference type="InParanoid" id="A0A162PX93"/>